<sequence>MKDSILKIGDLKDVFDTDILLHVILSRDPAILVDGCPQGIVVNTGDGRTGGAKPSLGNYVVTEFGSNRGF</sequence>
<reference evidence="1 2" key="1">
    <citation type="submission" date="2022-09" db="EMBL/GenBank/DDBJ databases">
        <authorList>
            <person name="Han X.L."/>
            <person name="Wang Q."/>
            <person name="Lu T."/>
        </authorList>
    </citation>
    <scope>NUCLEOTIDE SEQUENCE [LARGE SCALE GENOMIC DNA]</scope>
    <source>
        <strain evidence="1 2">WQ 127069</strain>
    </source>
</reference>
<comment type="caution">
    <text evidence="1">The sequence shown here is derived from an EMBL/GenBank/DDBJ whole genome shotgun (WGS) entry which is preliminary data.</text>
</comment>
<gene>
    <name evidence="1" type="ORF">OB236_11570</name>
</gene>
<evidence type="ECO:0000313" key="2">
    <source>
        <dbReference type="Proteomes" id="UP001652445"/>
    </source>
</evidence>
<accession>A0ABT2UGG2</accession>
<proteinExistence type="predicted"/>
<keyword evidence="2" id="KW-1185">Reference proteome</keyword>
<dbReference type="EMBL" id="JAOQIO010000034">
    <property type="protein sequence ID" value="MCU6792759.1"/>
    <property type="molecule type" value="Genomic_DNA"/>
</dbReference>
<name>A0ABT2UGG2_9BACL</name>
<dbReference type="Proteomes" id="UP001652445">
    <property type="component" value="Unassembled WGS sequence"/>
</dbReference>
<protein>
    <submittedName>
        <fullName evidence="1">Uncharacterized protein</fullName>
    </submittedName>
</protein>
<evidence type="ECO:0000313" key="1">
    <source>
        <dbReference type="EMBL" id="MCU6792759.1"/>
    </source>
</evidence>
<organism evidence="1 2">
    <name type="scientific">Paenibacillus baimaensis</name>
    <dbReference type="NCBI Taxonomy" id="2982185"/>
    <lineage>
        <taxon>Bacteria</taxon>
        <taxon>Bacillati</taxon>
        <taxon>Bacillota</taxon>
        <taxon>Bacilli</taxon>
        <taxon>Bacillales</taxon>
        <taxon>Paenibacillaceae</taxon>
        <taxon>Paenibacillus</taxon>
    </lineage>
</organism>